<feature type="transmembrane region" description="Helical" evidence="2">
    <location>
        <begin position="240"/>
        <end position="263"/>
    </location>
</feature>
<gene>
    <name evidence="3" type="ORF">DL762_007216</name>
</gene>
<evidence type="ECO:0000256" key="1">
    <source>
        <dbReference type="SAM" id="MobiDB-lite"/>
    </source>
</evidence>
<feature type="compositionally biased region" description="Basic and acidic residues" evidence="1">
    <location>
        <begin position="934"/>
        <end position="949"/>
    </location>
</feature>
<dbReference type="EMBL" id="QJNS01000256">
    <property type="protein sequence ID" value="RYO81270.1"/>
    <property type="molecule type" value="Genomic_DNA"/>
</dbReference>
<proteinExistence type="predicted"/>
<evidence type="ECO:0000313" key="3">
    <source>
        <dbReference type="EMBL" id="RYO81270.1"/>
    </source>
</evidence>
<feature type="compositionally biased region" description="Polar residues" evidence="1">
    <location>
        <begin position="951"/>
        <end position="960"/>
    </location>
</feature>
<accession>A0ABY0H0U3</accession>
<name>A0ABY0H0U3_9PEZI</name>
<evidence type="ECO:0000313" key="4">
    <source>
        <dbReference type="Proteomes" id="UP000294003"/>
    </source>
</evidence>
<evidence type="ECO:0000256" key="2">
    <source>
        <dbReference type="SAM" id="Phobius"/>
    </source>
</evidence>
<keyword evidence="2" id="KW-0472">Membrane</keyword>
<feature type="region of interest" description="Disordered" evidence="1">
    <location>
        <begin position="934"/>
        <end position="960"/>
    </location>
</feature>
<reference evidence="3 4" key="1">
    <citation type="submission" date="2018-06" db="EMBL/GenBank/DDBJ databases">
        <title>Complete Genomes of Monosporascus.</title>
        <authorList>
            <person name="Robinson A.J."/>
            <person name="Natvig D.O."/>
        </authorList>
    </citation>
    <scope>NUCLEOTIDE SEQUENCE [LARGE SCALE GENOMIC DNA]</scope>
    <source>
        <strain evidence="3 4">CBS 609.92</strain>
    </source>
</reference>
<protein>
    <submittedName>
        <fullName evidence="3">Uncharacterized protein</fullName>
    </submittedName>
</protein>
<feature type="transmembrane region" description="Helical" evidence="2">
    <location>
        <begin position="206"/>
        <end position="228"/>
    </location>
</feature>
<sequence>MNATILENAPAEGDFNGDEFSNNLFSDLAPLLTLFGEQVTRQFLSMSLCWADNFLLAMGPLGIITIMTSAVRVGGVKKLKALVGRAREGRATAEQELLSSTSDDVCEVWSGEEIVRLLGNPAGMKNLLITSEGEVHDLKSAVRCEVLSSPIQHRNDEASEDPLTQIFQAREDSLEQIIVDSLNNAPPNLALNITNATASADELWRWAVLGILLQLVGLIIPGLTTYYWHWTKAGTPVQSYGYPCFLIGSVFVILGVLGCGHVIEGKTVEHEFDKGEKALQYRIIRLQGACTVSDQHFPSFAILNAVGDTTLRTSRLMDGNTGLEQRFSKLAAISTFVTLAGFIVQFVGLRALHWSATILLLGITLIMTGIRSWVRRGLAVAPDTEPLLDGHEIAWLALHRLSLFGWKAGGSERVADNDNGGSGTLVHTDNEAQLRLELDGFQDAWNREVQRLKHLPSHSSIHNQTDFTWLVRKIFGGRREELFWELFTGRNAIFQLMFELLQRVYHPIDDRFRGPMIQLYRHLGPSNCQIRPKVTLDIYIQDGNHPQIPVFGADELKCYQQIRQLVPSLTRSSGIPQQARVTISAIEGAINYLWDINTIDWKNVNRNSTHMRWSFNFRKQRHTSHPAMTEEYPELCLGIVRGGAVGELPESNHLQNSRPWILQSSSQIEGILSLWLFTLARRREMVKYIVANCSNFKNFRSKTALEQILAGGGIHSDSGVFVRIVGSVQTSRPGIHEELALWSIKADKMPFPNGQNRFFFPVSVDGPERPESLERAELLERSMAIYSQAIFPIFGMYLTSQRYDLYFNSPLCAKEFETKVQLLSEDPDDEFTELYVRPSRESPLLRHCCQELFSLFMLAVASRIREVGGITERKSHAATPSGSSTGAARGLENSVFRTLAADLVSSGLADDMTDAYRLIIPAFAKYNLLPKEDHREKTFPRSGEQREETITDSSARQQDD</sequence>
<organism evidence="3 4">
    <name type="scientific">Monosporascus cannonballus</name>
    <dbReference type="NCBI Taxonomy" id="155416"/>
    <lineage>
        <taxon>Eukaryota</taxon>
        <taxon>Fungi</taxon>
        <taxon>Dikarya</taxon>
        <taxon>Ascomycota</taxon>
        <taxon>Pezizomycotina</taxon>
        <taxon>Sordariomycetes</taxon>
        <taxon>Xylariomycetidae</taxon>
        <taxon>Xylariales</taxon>
        <taxon>Xylariales incertae sedis</taxon>
        <taxon>Monosporascus</taxon>
    </lineage>
</organism>
<feature type="transmembrane region" description="Helical" evidence="2">
    <location>
        <begin position="54"/>
        <end position="75"/>
    </location>
</feature>
<feature type="transmembrane region" description="Helical" evidence="2">
    <location>
        <begin position="330"/>
        <end position="348"/>
    </location>
</feature>
<keyword evidence="2" id="KW-1133">Transmembrane helix</keyword>
<keyword evidence="4" id="KW-1185">Reference proteome</keyword>
<dbReference type="Proteomes" id="UP000294003">
    <property type="component" value="Unassembled WGS sequence"/>
</dbReference>
<comment type="caution">
    <text evidence="3">The sequence shown here is derived from an EMBL/GenBank/DDBJ whole genome shotgun (WGS) entry which is preliminary data.</text>
</comment>
<keyword evidence="2" id="KW-0812">Transmembrane</keyword>